<dbReference type="RefSeq" id="WP_190924062.1">
    <property type="nucleotide sequence ID" value="NZ_JACXJA010000002.1"/>
</dbReference>
<evidence type="ECO:0000313" key="4">
    <source>
        <dbReference type="Proteomes" id="UP000639396"/>
    </source>
</evidence>
<proteinExistence type="predicted"/>
<evidence type="ECO:0000256" key="2">
    <source>
        <dbReference type="SAM" id="Phobius"/>
    </source>
</evidence>
<keyword evidence="4" id="KW-1185">Reference proteome</keyword>
<accession>A0A927C4K3</accession>
<comment type="caution">
    <text evidence="3">The sequence shown here is derived from an EMBL/GenBank/DDBJ whole genome shotgun (WGS) entry which is preliminary data.</text>
</comment>
<keyword evidence="2" id="KW-0472">Membrane</keyword>
<dbReference type="AlphaFoldDB" id="A0A927C4K3"/>
<dbReference type="EMBL" id="JACXJA010000002">
    <property type="protein sequence ID" value="MBD2860694.1"/>
    <property type="molecule type" value="Genomic_DNA"/>
</dbReference>
<evidence type="ECO:0000313" key="3">
    <source>
        <dbReference type="EMBL" id="MBD2860694.1"/>
    </source>
</evidence>
<dbReference type="Proteomes" id="UP000639396">
    <property type="component" value="Unassembled WGS sequence"/>
</dbReference>
<evidence type="ECO:0000256" key="1">
    <source>
        <dbReference type="SAM" id="MobiDB-lite"/>
    </source>
</evidence>
<feature type="transmembrane region" description="Helical" evidence="2">
    <location>
        <begin position="6"/>
        <end position="29"/>
    </location>
</feature>
<reference evidence="3" key="1">
    <citation type="submission" date="2020-09" db="EMBL/GenBank/DDBJ databases">
        <title>A novel bacterium of genus Paenibacillus, isolated from South China Sea.</title>
        <authorList>
            <person name="Huang H."/>
            <person name="Mo K."/>
            <person name="Hu Y."/>
        </authorList>
    </citation>
    <scope>NUCLEOTIDE SEQUENCE</scope>
    <source>
        <strain evidence="3">IB182363</strain>
    </source>
</reference>
<feature type="region of interest" description="Disordered" evidence="1">
    <location>
        <begin position="66"/>
        <end position="108"/>
    </location>
</feature>
<keyword evidence="2" id="KW-0812">Transmembrane</keyword>
<feature type="compositionally biased region" description="Low complexity" evidence="1">
    <location>
        <begin position="83"/>
        <end position="96"/>
    </location>
</feature>
<evidence type="ECO:0008006" key="5">
    <source>
        <dbReference type="Google" id="ProtNLM"/>
    </source>
</evidence>
<sequence length="203" mass="22414">MKFFGWLGKVLVAAVVAASISVVTTFYVVQHYVQELMKPFQAVLPEKQLGLSEFVAKLWTESNIVGQGGTQQDREENAPKFQTGTSTSPDTSTKTGTGTGTTPPPDDAVAVWSRSGSKEASQKDKVVMSAEQFQTKREKLSEEDKTTVFSLLISRLPQEELQQLSAMMEDGITSAELAEIEKIVENYLKPDEFEKLIGIVNKY</sequence>
<protein>
    <recommendedName>
        <fullName evidence="5">Spore coat protein</fullName>
    </recommendedName>
</protein>
<name>A0A927C4K3_9BACL</name>
<gene>
    <name evidence="3" type="ORF">IDH45_01670</name>
</gene>
<keyword evidence="2" id="KW-1133">Transmembrane helix</keyword>
<organism evidence="3 4">
    <name type="scientific">Paenibacillus oceani</name>
    <dbReference type="NCBI Taxonomy" id="2772510"/>
    <lineage>
        <taxon>Bacteria</taxon>
        <taxon>Bacillati</taxon>
        <taxon>Bacillota</taxon>
        <taxon>Bacilli</taxon>
        <taxon>Bacillales</taxon>
        <taxon>Paenibacillaceae</taxon>
        <taxon>Paenibacillus</taxon>
    </lineage>
</organism>